<proteinExistence type="predicted"/>
<keyword evidence="2" id="KW-0479">Metal-binding</keyword>
<evidence type="ECO:0000256" key="2">
    <source>
        <dbReference type="ARBA" id="ARBA00022723"/>
    </source>
</evidence>
<feature type="binding site" evidence="5">
    <location>
        <position position="65"/>
    </location>
    <ligand>
        <name>[4Fe-4S] cluster</name>
        <dbReference type="ChEBI" id="CHEBI:49883"/>
        <note>4Fe-4S-S-AdoMet</note>
    </ligand>
</feature>
<dbReference type="InterPro" id="IPR007197">
    <property type="entry name" value="rSAM"/>
</dbReference>
<dbReference type="InterPro" id="IPR024021">
    <property type="entry name" value="FeFe-hyd_HydE_rSAM"/>
</dbReference>
<dbReference type="EMBL" id="QEWP01000024">
    <property type="protein sequence ID" value="PWD97843.1"/>
    <property type="molecule type" value="Genomic_DNA"/>
</dbReference>
<comment type="caution">
    <text evidence="8">The sequence shown here is derived from an EMBL/GenBank/DDBJ whole genome shotgun (WGS) entry which is preliminary data.</text>
</comment>
<keyword evidence="4 5" id="KW-0411">Iron-sulfur</keyword>
<dbReference type="InterPro" id="IPR013785">
    <property type="entry name" value="Aldolase_TIM"/>
</dbReference>
<feature type="binding site" evidence="6">
    <location>
        <position position="163"/>
    </location>
    <ligand>
        <name>S-adenosyl-L-methionine</name>
        <dbReference type="ChEBI" id="CHEBI:59789"/>
    </ligand>
</feature>
<dbReference type="GO" id="GO:0051539">
    <property type="term" value="F:4 iron, 4 sulfur cluster binding"/>
    <property type="evidence" value="ECO:0007669"/>
    <property type="project" value="UniProtKB-KW"/>
</dbReference>
<organism evidence="8 9">
    <name type="scientific">Marinilabilia rubra</name>
    <dbReference type="NCBI Taxonomy" id="2162893"/>
    <lineage>
        <taxon>Bacteria</taxon>
        <taxon>Pseudomonadati</taxon>
        <taxon>Bacteroidota</taxon>
        <taxon>Bacteroidia</taxon>
        <taxon>Marinilabiliales</taxon>
        <taxon>Marinilabiliaceae</taxon>
        <taxon>Marinilabilia</taxon>
    </lineage>
</organism>
<evidence type="ECO:0000313" key="8">
    <source>
        <dbReference type="EMBL" id="PWD97843.1"/>
    </source>
</evidence>
<feature type="binding site" evidence="6">
    <location>
        <position position="138"/>
    </location>
    <ligand>
        <name>(3R)-3-methyl-D-ornithine</name>
        <dbReference type="ChEBI" id="CHEBI:64642"/>
    </ligand>
</feature>
<dbReference type="SFLD" id="SFLDS00029">
    <property type="entry name" value="Radical_SAM"/>
    <property type="match status" value="1"/>
</dbReference>
<dbReference type="Proteomes" id="UP000244956">
    <property type="component" value="Unassembled WGS sequence"/>
</dbReference>
<dbReference type="GO" id="GO:0046872">
    <property type="term" value="F:metal ion binding"/>
    <property type="evidence" value="ECO:0007669"/>
    <property type="project" value="UniProtKB-KW"/>
</dbReference>
<gene>
    <name evidence="8" type="ORF">DDZ16_18825</name>
</gene>
<keyword evidence="1 5" id="KW-0949">S-adenosyl-L-methionine</keyword>
<name>A0A2U2B459_9BACT</name>
<comment type="cofactor">
    <cofactor evidence="5">
        <name>[4Fe-4S] cluster</name>
        <dbReference type="ChEBI" id="CHEBI:49883"/>
    </cofactor>
    <text evidence="5">Binds 1 [4Fe-4S] cluster. The cluster is coordinated with 3 cysteines and an exchangeable S-adenosyl-L-methionine.</text>
</comment>
<dbReference type="AlphaFoldDB" id="A0A2U2B459"/>
<evidence type="ECO:0000256" key="5">
    <source>
        <dbReference type="PIRSR" id="PIRSR004762-1"/>
    </source>
</evidence>
<reference evidence="8 9" key="1">
    <citation type="submission" date="2018-05" db="EMBL/GenBank/DDBJ databases">
        <title>Marinilabilia rubrum sp. nov., isolated from saltern sediment.</title>
        <authorList>
            <person name="Zhang R."/>
        </authorList>
    </citation>
    <scope>NUCLEOTIDE SEQUENCE [LARGE SCALE GENOMIC DNA]</scope>
    <source>
        <strain evidence="8 9">WTE16</strain>
    </source>
</reference>
<dbReference type="SFLD" id="SFLDF00348">
    <property type="entry name" value="FeFe_hydrogenase_maturase_(Hyd"/>
    <property type="match status" value="1"/>
</dbReference>
<keyword evidence="3 5" id="KW-0408">Iron</keyword>
<dbReference type="PIRSF" id="PIRSF004762">
    <property type="entry name" value="CHP00423"/>
    <property type="match status" value="1"/>
</dbReference>
<dbReference type="InterPro" id="IPR034422">
    <property type="entry name" value="HydE/PylB-like"/>
</dbReference>
<sequence>MDKALQDIIDNKAWTEDNLVKLLELRGKDQKDLLKMGGDCLLQTRGSEVYYRGLVEFSNICTKDCYYCGIRKSNRETDRYDLPDDAILEAAAFAHENKYGSLVLQSGERDDEGFVNRIDELLKKIKRQTNGELGITLSLGEQTPETYKRWFESGAHRYLLRIETSDKELYTQLHPSDDKHSFTKRLECLKAIQNAGFQTGTGVMIGLPGQSLKHLARDLQFLMDFDVDMVGMGPYIEHEETPLYDQRSSLWPLGERFLTALNMVATLRLMMPDINMAATTAMQAIDPMGREKAMKAGANVIMPNITPSNLRRNYLLYQNKPCTDEGAEDCSNCLSVRLEMIGRTPGFNKWGDSLHYFQRVNNPKK</sequence>
<dbReference type="SFLD" id="SFLDG01280">
    <property type="entry name" value="HydE/PylB-like"/>
    <property type="match status" value="1"/>
</dbReference>
<keyword evidence="5" id="KW-0004">4Fe-4S</keyword>
<feature type="binding site" evidence="5">
    <location>
        <position position="68"/>
    </location>
    <ligand>
        <name>[4Fe-4S] cluster</name>
        <dbReference type="ChEBI" id="CHEBI:49883"/>
        <note>4Fe-4S-S-AdoMet</note>
    </ligand>
</feature>
<accession>A0A2U2B459</accession>
<dbReference type="RefSeq" id="WP_109266027.1">
    <property type="nucleotide sequence ID" value="NZ_QEWP01000024.1"/>
</dbReference>
<dbReference type="SUPFAM" id="SSF102114">
    <property type="entry name" value="Radical SAM enzymes"/>
    <property type="match status" value="1"/>
</dbReference>
<feature type="binding site" evidence="6">
    <location>
        <position position="185"/>
    </location>
    <ligand>
        <name>S-adenosyl-L-methionine</name>
        <dbReference type="ChEBI" id="CHEBI:59789"/>
    </ligand>
</feature>
<keyword evidence="9" id="KW-1185">Reference proteome</keyword>
<protein>
    <submittedName>
        <fullName evidence="8">[FeFe] hydrogenase H-cluster radical SAM maturase HydE</fullName>
    </submittedName>
</protein>
<evidence type="ECO:0000259" key="7">
    <source>
        <dbReference type="PROSITE" id="PS51918"/>
    </source>
</evidence>
<dbReference type="GO" id="GO:0016740">
    <property type="term" value="F:transferase activity"/>
    <property type="evidence" value="ECO:0007669"/>
    <property type="project" value="TreeGrafter"/>
</dbReference>
<evidence type="ECO:0000256" key="4">
    <source>
        <dbReference type="ARBA" id="ARBA00023014"/>
    </source>
</evidence>
<dbReference type="SFLD" id="SFLDG01060">
    <property type="entry name" value="BATS_domain_containing"/>
    <property type="match status" value="1"/>
</dbReference>
<dbReference type="InterPro" id="IPR058240">
    <property type="entry name" value="rSAM_sf"/>
</dbReference>
<dbReference type="PANTHER" id="PTHR43726:SF1">
    <property type="entry name" value="BIOTIN SYNTHASE"/>
    <property type="match status" value="1"/>
</dbReference>
<evidence type="ECO:0000256" key="6">
    <source>
        <dbReference type="PIRSR" id="PIRSR004762-2"/>
    </source>
</evidence>
<evidence type="ECO:0000313" key="9">
    <source>
        <dbReference type="Proteomes" id="UP000244956"/>
    </source>
</evidence>
<dbReference type="PANTHER" id="PTHR43726">
    <property type="entry name" value="3-METHYLORNITHINE SYNTHASE"/>
    <property type="match status" value="1"/>
</dbReference>
<dbReference type="SMART" id="SM00729">
    <property type="entry name" value="Elp3"/>
    <property type="match status" value="1"/>
</dbReference>
<feature type="domain" description="Radical SAM core" evidence="7">
    <location>
        <begin position="47"/>
        <end position="273"/>
    </location>
</feature>
<dbReference type="Pfam" id="PF04055">
    <property type="entry name" value="Radical_SAM"/>
    <property type="match status" value="1"/>
</dbReference>
<feature type="binding site" evidence="5">
    <location>
        <position position="61"/>
    </location>
    <ligand>
        <name>[4Fe-4S] cluster</name>
        <dbReference type="ChEBI" id="CHEBI:49883"/>
        <note>4Fe-4S-S-AdoMet</note>
    </ligand>
</feature>
<evidence type="ECO:0000256" key="3">
    <source>
        <dbReference type="ARBA" id="ARBA00023004"/>
    </source>
</evidence>
<dbReference type="NCBIfam" id="TIGR03956">
    <property type="entry name" value="rSAM_HydE"/>
    <property type="match status" value="1"/>
</dbReference>
<evidence type="ECO:0000256" key="1">
    <source>
        <dbReference type="ARBA" id="ARBA00022691"/>
    </source>
</evidence>
<dbReference type="InterPro" id="IPR006638">
    <property type="entry name" value="Elp3/MiaA/NifB-like_rSAM"/>
</dbReference>
<dbReference type="CDD" id="cd01335">
    <property type="entry name" value="Radical_SAM"/>
    <property type="match status" value="1"/>
</dbReference>
<dbReference type="PROSITE" id="PS51918">
    <property type="entry name" value="RADICAL_SAM"/>
    <property type="match status" value="1"/>
</dbReference>
<dbReference type="Gene3D" id="3.20.20.70">
    <property type="entry name" value="Aldolase class I"/>
    <property type="match status" value="1"/>
</dbReference>
<dbReference type="OrthoDB" id="9775764at2"/>